<dbReference type="PANTHER" id="PTHR23084:SF179">
    <property type="entry name" value="OS10G0565000 PROTEIN"/>
    <property type="match status" value="1"/>
</dbReference>
<feature type="transmembrane region" description="Helical" evidence="2">
    <location>
        <begin position="368"/>
        <end position="388"/>
    </location>
</feature>
<evidence type="ECO:0008006" key="5">
    <source>
        <dbReference type="Google" id="ProtNLM"/>
    </source>
</evidence>
<dbReference type="AlphaFoldDB" id="A0A077ZYX5"/>
<dbReference type="EMBL" id="CCKQ01003235">
    <property type="protein sequence ID" value="CDW74363.1"/>
    <property type="molecule type" value="Genomic_DNA"/>
</dbReference>
<dbReference type="SMART" id="SM00698">
    <property type="entry name" value="MORN"/>
    <property type="match status" value="3"/>
</dbReference>
<gene>
    <name evidence="3" type="primary">Contig16359.g17424</name>
    <name evidence="3" type="ORF">STYLEM_3342</name>
</gene>
<evidence type="ECO:0000256" key="2">
    <source>
        <dbReference type="SAM" id="Phobius"/>
    </source>
</evidence>
<dbReference type="SUPFAM" id="SSF82185">
    <property type="entry name" value="Histone H3 K4-specific methyltransferase SET7/9 N-terminal domain"/>
    <property type="match status" value="1"/>
</dbReference>
<feature type="transmembrane region" description="Helical" evidence="2">
    <location>
        <begin position="207"/>
        <end position="226"/>
    </location>
</feature>
<keyword evidence="2" id="KW-0812">Transmembrane</keyword>
<dbReference type="InParanoid" id="A0A077ZYX5"/>
<keyword evidence="2" id="KW-0472">Membrane</keyword>
<sequence>MEKTPDQITSPLIYEYHDPEKQQNAAGQNLGQRPDYVPNVDTIPKPLAVQMITKAVLKMINEAGSKYEGGHNAKGLRHGQGKCTYRDGSFYEGIWVEDKREGQGKFKDIDGVQYEGSWLNDLRHGLGTTQLVGSTQSLTCPYYMDKKHGYGYRTNGKNKTECIFYYDTEVVTEDQNPDYFLWAPANLLMLIIAVFFAFMAEWCYESGFLYIFAAIFYVGAIAESFLNTEKYFKNQISAAQIDSYINSSRDKAPELTMHVQNYHLNNKGKRVCSDEFSEKLAYSEYLDLSPLPETIGYIKQVGMSRLDFNIDLEFSVPATQSKEWQEQDFKLRNNKDTHQEYTLKKNFENYKEGAVVYNGDAPLYANRLVHFVFSIFTFSWLIRVIFVFRSQKVKYNFKKYIAK</sequence>
<organism evidence="3 4">
    <name type="scientific">Stylonychia lemnae</name>
    <name type="common">Ciliate</name>
    <dbReference type="NCBI Taxonomy" id="5949"/>
    <lineage>
        <taxon>Eukaryota</taxon>
        <taxon>Sar</taxon>
        <taxon>Alveolata</taxon>
        <taxon>Ciliophora</taxon>
        <taxon>Intramacronucleata</taxon>
        <taxon>Spirotrichea</taxon>
        <taxon>Stichotrichia</taxon>
        <taxon>Sporadotrichida</taxon>
        <taxon>Oxytrichidae</taxon>
        <taxon>Stylonychinae</taxon>
        <taxon>Stylonychia</taxon>
    </lineage>
</organism>
<dbReference type="Proteomes" id="UP000039865">
    <property type="component" value="Unassembled WGS sequence"/>
</dbReference>
<feature type="transmembrane region" description="Helical" evidence="2">
    <location>
        <begin position="179"/>
        <end position="200"/>
    </location>
</feature>
<evidence type="ECO:0000256" key="1">
    <source>
        <dbReference type="ARBA" id="ARBA00022737"/>
    </source>
</evidence>
<dbReference type="PANTHER" id="PTHR23084">
    <property type="entry name" value="PHOSPHATIDYLINOSITOL-4-PHOSPHATE 5-KINASE RELATED"/>
    <property type="match status" value="1"/>
</dbReference>
<keyword evidence="4" id="KW-1185">Reference proteome</keyword>
<dbReference type="Pfam" id="PF02493">
    <property type="entry name" value="MORN"/>
    <property type="match status" value="3"/>
</dbReference>
<reference evidence="3 4" key="1">
    <citation type="submission" date="2014-06" db="EMBL/GenBank/DDBJ databases">
        <authorList>
            <person name="Swart Estienne"/>
        </authorList>
    </citation>
    <scope>NUCLEOTIDE SEQUENCE [LARGE SCALE GENOMIC DNA]</scope>
    <source>
        <strain evidence="3 4">130c</strain>
    </source>
</reference>
<proteinExistence type="predicted"/>
<keyword evidence="2" id="KW-1133">Transmembrane helix</keyword>
<evidence type="ECO:0000313" key="4">
    <source>
        <dbReference type="Proteomes" id="UP000039865"/>
    </source>
</evidence>
<keyword evidence="1" id="KW-0677">Repeat</keyword>
<accession>A0A077ZYX5</accession>
<dbReference type="Gene3D" id="2.20.110.10">
    <property type="entry name" value="Histone H3 K4-specific methyltransferase SET7/9 N-terminal domain"/>
    <property type="match status" value="1"/>
</dbReference>
<dbReference type="InterPro" id="IPR003409">
    <property type="entry name" value="MORN"/>
</dbReference>
<name>A0A077ZYX5_STYLE</name>
<protein>
    <recommendedName>
        <fullName evidence="5">Morn repeat protein</fullName>
    </recommendedName>
</protein>
<dbReference type="OrthoDB" id="312720at2759"/>
<evidence type="ECO:0000313" key="3">
    <source>
        <dbReference type="EMBL" id="CDW74363.1"/>
    </source>
</evidence>